<dbReference type="EMBL" id="JBAHYK010000038">
    <property type="protein sequence ID" value="KAL0580153.1"/>
    <property type="molecule type" value="Genomic_DNA"/>
</dbReference>
<evidence type="ECO:0000256" key="1">
    <source>
        <dbReference type="SAM" id="MobiDB-lite"/>
    </source>
</evidence>
<proteinExistence type="predicted"/>
<comment type="caution">
    <text evidence="2">The sequence shown here is derived from an EMBL/GenBank/DDBJ whole genome shotgun (WGS) entry which is preliminary data.</text>
</comment>
<protein>
    <recommendedName>
        <fullName evidence="4">C2H2-type domain-containing protein</fullName>
    </recommendedName>
</protein>
<keyword evidence="3" id="KW-1185">Reference proteome</keyword>
<dbReference type="Proteomes" id="UP001465976">
    <property type="component" value="Unassembled WGS sequence"/>
</dbReference>
<name>A0ABR3FX82_9AGAR</name>
<feature type="region of interest" description="Disordered" evidence="1">
    <location>
        <begin position="95"/>
        <end position="126"/>
    </location>
</feature>
<feature type="region of interest" description="Disordered" evidence="1">
    <location>
        <begin position="140"/>
        <end position="165"/>
    </location>
</feature>
<sequence length="474" mass="52510">MAPPNTECDASASLYTKRRERRAVVTSNIRTVVASTMKKRYQEMQQSQPSNSEGVHQLHHCLPPQWTLGVYTGHEYPVTHSSTVSHGTISGHLSQRCNTEPLHPTKNPYLPRTHTRTEPAPPERAFPPLELISGVQNIPNRVSDSTDNNNSHTTRTSVESSMRNDWRSTNNIRTTFDQHPPPLTETSSHNHVPACTKMVCRDLGHPSSYKSSTATSDISYPAGKDASHPCTSQSVFTSDAIQHLKSSIGEGSEQQHFLHRSQSVPLPSLSSSTVMNHRSDPDLKTCFQPSTTIYSGDPHHITEKTDNQDTDAFTMGHATHRGMRYSQHDIRTPSAAHQRLLPDQAREKTHISVALAARASSPSRTAGSQQDLSVVPHHQATIRDADNSCKAAIDVVASSTYRLYGNRQPGSVEAPKVRRVISCNSSIKRRRKAAMFSCDEFGCSASFTAAHNLRRKLHPSHTSHLLKIMLIVLR</sequence>
<evidence type="ECO:0008006" key="4">
    <source>
        <dbReference type="Google" id="ProtNLM"/>
    </source>
</evidence>
<accession>A0ABR3FX82</accession>
<reference evidence="2 3" key="1">
    <citation type="submission" date="2024-02" db="EMBL/GenBank/DDBJ databases">
        <title>A draft genome for the cacao thread blight pathogen Marasmius crinis-equi.</title>
        <authorList>
            <person name="Cohen S.P."/>
            <person name="Baruah I.K."/>
            <person name="Amoako-Attah I."/>
            <person name="Bukari Y."/>
            <person name="Meinhardt L.W."/>
            <person name="Bailey B.A."/>
        </authorList>
    </citation>
    <scope>NUCLEOTIDE SEQUENCE [LARGE SCALE GENOMIC DNA]</scope>
    <source>
        <strain evidence="2 3">GH-76</strain>
    </source>
</reference>
<evidence type="ECO:0000313" key="2">
    <source>
        <dbReference type="EMBL" id="KAL0580153.1"/>
    </source>
</evidence>
<evidence type="ECO:0000313" key="3">
    <source>
        <dbReference type="Proteomes" id="UP001465976"/>
    </source>
</evidence>
<organism evidence="2 3">
    <name type="scientific">Marasmius crinis-equi</name>
    <dbReference type="NCBI Taxonomy" id="585013"/>
    <lineage>
        <taxon>Eukaryota</taxon>
        <taxon>Fungi</taxon>
        <taxon>Dikarya</taxon>
        <taxon>Basidiomycota</taxon>
        <taxon>Agaricomycotina</taxon>
        <taxon>Agaricomycetes</taxon>
        <taxon>Agaricomycetidae</taxon>
        <taxon>Agaricales</taxon>
        <taxon>Marasmiineae</taxon>
        <taxon>Marasmiaceae</taxon>
        <taxon>Marasmius</taxon>
    </lineage>
</organism>
<gene>
    <name evidence="2" type="ORF">V5O48_001863</name>
</gene>